<reference evidence="2 3" key="1">
    <citation type="journal article" date="2005" name="Science">
        <title>The genome sequence of Trypanosoma cruzi, etiologic agent of Chagas disease.</title>
        <authorList>
            <person name="El-Sayed N.M."/>
            <person name="Myler P.J."/>
            <person name="Bartholomeu D.C."/>
            <person name="Nilsson D."/>
            <person name="Aggarwal G."/>
            <person name="Tran A.N."/>
            <person name="Ghedin E."/>
            <person name="Worthey E.A."/>
            <person name="Delcher A.L."/>
            <person name="Blandin G."/>
            <person name="Westenberger S.J."/>
            <person name="Caler E."/>
            <person name="Cerqueira G.C."/>
            <person name="Branche C."/>
            <person name="Haas B."/>
            <person name="Anupama A."/>
            <person name="Arner E."/>
            <person name="Aslund L."/>
            <person name="Attipoe P."/>
            <person name="Bontempi E."/>
            <person name="Bringaud F."/>
            <person name="Burton P."/>
            <person name="Cadag E."/>
            <person name="Campbell D.A."/>
            <person name="Carrington M."/>
            <person name="Crabtree J."/>
            <person name="Darban H."/>
            <person name="da Silveira J.F."/>
            <person name="de Jong P."/>
            <person name="Edwards K."/>
            <person name="Englund P.T."/>
            <person name="Fazelina G."/>
            <person name="Feldblyum T."/>
            <person name="Ferella M."/>
            <person name="Frasch A.C."/>
            <person name="Gull K."/>
            <person name="Horn D."/>
            <person name="Hou L."/>
            <person name="Huang Y."/>
            <person name="Kindlund E."/>
            <person name="Klingbeil M."/>
            <person name="Kluge S."/>
            <person name="Koo H."/>
            <person name="Lacerda D."/>
            <person name="Levin M.J."/>
            <person name="Lorenzi H."/>
            <person name="Louie T."/>
            <person name="Machado C.R."/>
            <person name="McCulloch R."/>
            <person name="McKenna A."/>
            <person name="Mizuno Y."/>
            <person name="Mottram J.C."/>
            <person name="Nelson S."/>
            <person name="Ochaya S."/>
            <person name="Osoegawa K."/>
            <person name="Pai G."/>
            <person name="Parsons M."/>
            <person name="Pentony M."/>
            <person name="Pettersson U."/>
            <person name="Pop M."/>
            <person name="Ramirez J.L."/>
            <person name="Rinta J."/>
            <person name="Robertson L."/>
            <person name="Salzberg S.L."/>
            <person name="Sanchez D.O."/>
            <person name="Seyler A."/>
            <person name="Sharma R."/>
            <person name="Shetty J."/>
            <person name="Simpson A.J."/>
            <person name="Sisk E."/>
            <person name="Tammi M.T."/>
            <person name="Tarleton R."/>
            <person name="Teixeira S."/>
            <person name="Van Aken S."/>
            <person name="Vogt C."/>
            <person name="Ward P.N."/>
            <person name="Wickstead B."/>
            <person name="Wortman J."/>
            <person name="White O."/>
            <person name="Fraser C.M."/>
            <person name="Stuart K.D."/>
            <person name="Andersson B."/>
        </authorList>
    </citation>
    <scope>NUCLEOTIDE SEQUENCE [LARGE SCALE GENOMIC DNA]</scope>
    <source>
        <strain evidence="2 3">CL Brener</strain>
    </source>
</reference>
<organism evidence="2 3">
    <name type="scientific">Trypanosoma cruzi (strain CL Brener)</name>
    <dbReference type="NCBI Taxonomy" id="353153"/>
    <lineage>
        <taxon>Eukaryota</taxon>
        <taxon>Discoba</taxon>
        <taxon>Euglenozoa</taxon>
        <taxon>Kinetoplastea</taxon>
        <taxon>Metakinetoplastina</taxon>
        <taxon>Trypanosomatida</taxon>
        <taxon>Trypanosomatidae</taxon>
        <taxon>Trypanosoma</taxon>
        <taxon>Schizotrypanum</taxon>
    </lineage>
</organism>
<dbReference type="STRING" id="353153.Q4CKP8"/>
<proteinExistence type="predicted"/>
<feature type="non-terminal residue" evidence="2">
    <location>
        <position position="149"/>
    </location>
</feature>
<feature type="region of interest" description="Disordered" evidence="1">
    <location>
        <begin position="1"/>
        <end position="27"/>
    </location>
</feature>
<feature type="region of interest" description="Disordered" evidence="1">
    <location>
        <begin position="94"/>
        <end position="118"/>
    </location>
</feature>
<accession>Q4CKP8</accession>
<name>Q4CKP8_TRYCC</name>
<keyword evidence="3" id="KW-1185">Reference proteome</keyword>
<gene>
    <name evidence="2" type="ORF">Tc00.1047053426799.9</name>
</gene>
<dbReference type="RefSeq" id="XP_802295.1">
    <property type="nucleotide sequence ID" value="XM_797202.1"/>
</dbReference>
<comment type="caution">
    <text evidence="2">The sequence shown here is derived from an EMBL/GenBank/DDBJ whole genome shotgun (WGS) entry which is preliminary data.</text>
</comment>
<evidence type="ECO:0000313" key="2">
    <source>
        <dbReference type="EMBL" id="EAN80849.1"/>
    </source>
</evidence>
<dbReference type="GeneID" id="3531469"/>
<dbReference type="InParanoid" id="Q4CKP8"/>
<dbReference type="KEGG" id="tcr:426799.9"/>
<protein>
    <submittedName>
        <fullName evidence="2">Uncharacterized protein</fullName>
    </submittedName>
</protein>
<dbReference type="AlphaFoldDB" id="Q4CKP8"/>
<sequence length="149" mass="16369">MEKEEGKEEKGPAKCPPAQSVDSMQRKNRSTFRPVLLEVAGSLDDTVCQEITRRLRQYRNRYAPILRLTATLMAPAVQEVELFGHCERADVTDGRATNGKKGIAEGEETNGESGSGSMVAKRLRGDSLIAAPCAAIMAERRIEVVSRLH</sequence>
<evidence type="ECO:0000313" key="3">
    <source>
        <dbReference type="Proteomes" id="UP000002296"/>
    </source>
</evidence>
<feature type="compositionally biased region" description="Basic and acidic residues" evidence="1">
    <location>
        <begin position="1"/>
        <end position="12"/>
    </location>
</feature>
<dbReference type="Proteomes" id="UP000002296">
    <property type="component" value="Unassembled WGS sequence"/>
</dbReference>
<evidence type="ECO:0000256" key="1">
    <source>
        <dbReference type="SAM" id="MobiDB-lite"/>
    </source>
</evidence>
<dbReference type="EMBL" id="AAHK01006795">
    <property type="protein sequence ID" value="EAN80849.1"/>
    <property type="molecule type" value="Genomic_DNA"/>
</dbReference>
<dbReference type="PaxDb" id="353153-Q4CKP8"/>